<accession>A0AAX3EQH7</accession>
<evidence type="ECO:0000313" key="1">
    <source>
        <dbReference type="EMBL" id="UYW00019.1"/>
    </source>
</evidence>
<reference evidence="1" key="1">
    <citation type="submission" date="2022-07" db="EMBL/GenBank/DDBJ databases">
        <authorList>
            <person name="Wu T."/>
        </authorList>
    </citation>
    <scope>NUCLEOTIDE SEQUENCE</scope>
    <source>
        <strain evidence="1">SD-1</strain>
        <plasmid evidence="1">unnamed2</plasmid>
    </source>
</reference>
<dbReference type="EMBL" id="CP101187">
    <property type="protein sequence ID" value="UYW00019.1"/>
    <property type="molecule type" value="Genomic_DNA"/>
</dbReference>
<dbReference type="RefSeq" id="WP_166842962.1">
    <property type="nucleotide sequence ID" value="NZ_CP101187.1"/>
</dbReference>
<sequence>MVKPRSRTVQPTEQEIEAFGNMAEQPRQPVDASPLPALATVPKKRKEPKVTGYNFRMSASEKKLLSYASEVEDISEQKILERLVWPALKERYGNQ</sequence>
<keyword evidence="1" id="KW-0614">Plasmid</keyword>
<evidence type="ECO:0000313" key="2">
    <source>
        <dbReference type="Proteomes" id="UP001163293"/>
    </source>
</evidence>
<gene>
    <name evidence="1" type="ORF">NL394_22670</name>
</gene>
<name>A0AAX3EQH7_PAEUR</name>
<proteinExistence type="predicted"/>
<protein>
    <submittedName>
        <fullName evidence="1">Uncharacterized protein</fullName>
    </submittedName>
</protein>
<dbReference type="AlphaFoldDB" id="A0AAX3EQH7"/>
<geneLocation type="plasmid" evidence="1 2">
    <name>unnamed2</name>
</geneLocation>
<organism evidence="1 2">
    <name type="scientific">Paenarthrobacter ureafaciens</name>
    <dbReference type="NCBI Taxonomy" id="37931"/>
    <lineage>
        <taxon>Bacteria</taxon>
        <taxon>Bacillati</taxon>
        <taxon>Actinomycetota</taxon>
        <taxon>Actinomycetes</taxon>
        <taxon>Micrococcales</taxon>
        <taxon>Micrococcaceae</taxon>
        <taxon>Paenarthrobacter</taxon>
    </lineage>
</organism>
<dbReference type="Proteomes" id="UP001163293">
    <property type="component" value="Plasmid unnamed2"/>
</dbReference>
<keyword evidence="2" id="KW-1185">Reference proteome</keyword>